<dbReference type="EMBL" id="CAICTM010000810">
    <property type="protein sequence ID" value="CAB9516851.1"/>
    <property type="molecule type" value="Genomic_DNA"/>
</dbReference>
<feature type="compositionally biased region" description="Polar residues" evidence="1">
    <location>
        <begin position="394"/>
        <end position="405"/>
    </location>
</feature>
<dbReference type="PROSITE" id="PS50213">
    <property type="entry name" value="FAS1"/>
    <property type="match status" value="1"/>
</dbReference>
<feature type="domain" description="FAS1" evidence="3">
    <location>
        <begin position="770"/>
        <end position="900"/>
    </location>
</feature>
<dbReference type="SUPFAM" id="SSF82153">
    <property type="entry name" value="FAS1 domain"/>
    <property type="match status" value="1"/>
</dbReference>
<feature type="chain" id="PRO_5040437011" evidence="2">
    <location>
        <begin position="27"/>
        <end position="905"/>
    </location>
</feature>
<dbReference type="InterPro" id="IPR000782">
    <property type="entry name" value="FAS1_domain"/>
</dbReference>
<organism evidence="4 5">
    <name type="scientific">Seminavis robusta</name>
    <dbReference type="NCBI Taxonomy" id="568900"/>
    <lineage>
        <taxon>Eukaryota</taxon>
        <taxon>Sar</taxon>
        <taxon>Stramenopiles</taxon>
        <taxon>Ochrophyta</taxon>
        <taxon>Bacillariophyta</taxon>
        <taxon>Bacillariophyceae</taxon>
        <taxon>Bacillariophycidae</taxon>
        <taxon>Naviculales</taxon>
        <taxon>Naviculaceae</taxon>
        <taxon>Seminavis</taxon>
    </lineage>
</organism>
<sequence length="905" mass="94314">MKPGRLPSLIFLLFLTLLSSSREAFAGHVRRRNKFSRIRGDNRLLKKNEGNQVSLLDSGSDGKDEEQDEEPQEIAESASVVGSPQELPQEDPSGADAKDQQEAVSDSSGGKQKGDNNGKQKDASNNGETLEEGEIPIVQESNGGGAGSGGGGGGGNQGQKDSDSGGNQQSLQEDVTQEDVSDSEEGSGKPDGGGKPGPKDADSEGETFEEGEIPLVQESNGGDDGSGDGGKPGPKDSDSEGNQESLQEDLTLEDVSDGQEDSGKPKPQQKPAQGDKLRPVDSSENVAVPAEPPLDEARNCIQHSEEALKFIASVGHPEMGSMECFNDPVDGCPGGCCRLASAYFICDDSGDAWTRLPCVCNSLTAPWDLTSSEVVVEDTTITEDTNDVEPTLISGDSGTGEQTSLIEPPEDTPKDEPPTEEPPKVDTDATTATNAEEAVSPPTTESPTEGDAATDPATFVPSFDDSETEAVVADVTVPVLAVEGTFVPSFDDSETEAVVADVTVPVLAVEGTFVPSFDDSETEAVVADQTTFVPSLEETEPVVAQDGTFAPSIDDSETEAVVADAKEPVLADEGTFVPSFDDSETEAVVADQTTFVPSLEETEPVVTQDGTNAPSIDDSDTANPTTLAPSLDETEPVVAGEGTLVPSIDDSATEAAIADPTTFAPSLKDTDGVVFIQNTLKPILFDDPDPATFVPSFDDSETQAVVVQTTFVPSPDETDTEIPVAPTAAPIETTDSPIIAVSTESPTIVVSEPVALLGGSPTEAPIAAPLGDLIETAENAGGYDTFLELLTQAQLAETLQGPGTYTVFAPMDSGWPRDEALDFFLSFLSEEQLLSLLSYHIVPGIVSPFDLKDGATITTLQGDGISVTLNVSSTVLNGGSTVTDLHAANNGIVYEIDHFLVPGPP</sequence>
<reference evidence="4" key="1">
    <citation type="submission" date="2020-06" db="EMBL/GenBank/DDBJ databases">
        <authorList>
            <consortium name="Plant Systems Biology data submission"/>
        </authorList>
    </citation>
    <scope>NUCLEOTIDE SEQUENCE</scope>
    <source>
        <strain evidence="4">D6</strain>
    </source>
</reference>
<dbReference type="Proteomes" id="UP001153069">
    <property type="component" value="Unassembled WGS sequence"/>
</dbReference>
<feature type="compositionally biased region" description="Acidic residues" evidence="1">
    <location>
        <begin position="246"/>
        <end position="260"/>
    </location>
</feature>
<keyword evidence="5" id="KW-1185">Reference proteome</keyword>
<dbReference type="PANTHER" id="PTHR10900">
    <property type="entry name" value="PERIOSTIN-RELATED"/>
    <property type="match status" value="1"/>
</dbReference>
<dbReference type="InterPro" id="IPR050904">
    <property type="entry name" value="Adhesion/Biosynth-related"/>
</dbReference>
<feature type="compositionally biased region" description="Gly residues" evidence="1">
    <location>
        <begin position="142"/>
        <end position="157"/>
    </location>
</feature>
<dbReference type="SMART" id="SM00554">
    <property type="entry name" value="FAS1"/>
    <property type="match status" value="1"/>
</dbReference>
<evidence type="ECO:0000313" key="5">
    <source>
        <dbReference type="Proteomes" id="UP001153069"/>
    </source>
</evidence>
<evidence type="ECO:0000256" key="2">
    <source>
        <dbReference type="SAM" id="SignalP"/>
    </source>
</evidence>
<comment type="caution">
    <text evidence="4">The sequence shown here is derived from an EMBL/GenBank/DDBJ whole genome shotgun (WGS) entry which is preliminary data.</text>
</comment>
<feature type="compositionally biased region" description="Acidic residues" evidence="1">
    <location>
        <begin position="175"/>
        <end position="185"/>
    </location>
</feature>
<gene>
    <name evidence="4" type="ORF">SEMRO_811_G205880.1</name>
</gene>
<feature type="region of interest" description="Disordered" evidence="1">
    <location>
        <begin position="599"/>
        <end position="633"/>
    </location>
</feature>
<feature type="signal peptide" evidence="2">
    <location>
        <begin position="1"/>
        <end position="26"/>
    </location>
</feature>
<dbReference type="AlphaFoldDB" id="A0A9N8HK52"/>
<accession>A0A9N8HK52</accession>
<evidence type="ECO:0000259" key="3">
    <source>
        <dbReference type="PROSITE" id="PS50213"/>
    </source>
</evidence>
<dbReference type="Pfam" id="PF02469">
    <property type="entry name" value="Fasciclin"/>
    <property type="match status" value="1"/>
</dbReference>
<feature type="compositionally biased region" description="Low complexity" evidence="1">
    <location>
        <begin position="428"/>
        <end position="438"/>
    </location>
</feature>
<feature type="compositionally biased region" description="Gly residues" evidence="1">
    <location>
        <begin position="222"/>
        <end position="232"/>
    </location>
</feature>
<dbReference type="InterPro" id="IPR036378">
    <property type="entry name" value="FAS1_dom_sf"/>
</dbReference>
<feature type="compositionally biased region" description="Basic and acidic residues" evidence="1">
    <location>
        <begin position="112"/>
        <end position="122"/>
    </location>
</feature>
<feature type="compositionally biased region" description="Basic and acidic residues" evidence="1">
    <location>
        <begin position="411"/>
        <end position="427"/>
    </location>
</feature>
<dbReference type="Gene3D" id="2.30.180.10">
    <property type="entry name" value="FAS1 domain"/>
    <property type="match status" value="1"/>
</dbReference>
<feature type="region of interest" description="Disordered" evidence="1">
    <location>
        <begin position="49"/>
        <end position="293"/>
    </location>
</feature>
<keyword evidence="2" id="KW-0732">Signal</keyword>
<feature type="compositionally biased region" description="Acidic residues" evidence="1">
    <location>
        <begin position="63"/>
        <end position="73"/>
    </location>
</feature>
<feature type="compositionally biased region" description="Acidic residues" evidence="1">
    <location>
        <begin position="203"/>
        <end position="212"/>
    </location>
</feature>
<protein>
    <submittedName>
        <fullName evidence="4">Beta-induced protein ig-h3</fullName>
    </submittedName>
</protein>
<proteinExistence type="predicted"/>
<name>A0A9N8HK52_9STRA</name>
<evidence type="ECO:0000313" key="4">
    <source>
        <dbReference type="EMBL" id="CAB9516851.1"/>
    </source>
</evidence>
<feature type="region of interest" description="Disordered" evidence="1">
    <location>
        <begin position="380"/>
        <end position="463"/>
    </location>
</feature>
<evidence type="ECO:0000256" key="1">
    <source>
        <dbReference type="SAM" id="MobiDB-lite"/>
    </source>
</evidence>
<dbReference type="PANTHER" id="PTHR10900:SF77">
    <property type="entry name" value="FI19380P1"/>
    <property type="match status" value="1"/>
</dbReference>